<dbReference type="Gene3D" id="3.10.400.20">
    <property type="match status" value="1"/>
</dbReference>
<evidence type="ECO:0000256" key="3">
    <source>
        <dbReference type="SAM" id="MobiDB-lite"/>
    </source>
</evidence>
<dbReference type="AlphaFoldDB" id="M5G8W5"/>
<dbReference type="FunFam" id="3.30.780.10:FF:000008">
    <property type="entry name" value="eukaryotic translation initiation factor 2D"/>
    <property type="match status" value="1"/>
</dbReference>
<evidence type="ECO:0000256" key="2">
    <source>
        <dbReference type="ARBA" id="ARBA00022490"/>
    </source>
</evidence>
<dbReference type="STRING" id="1858805.M5G8W5"/>
<dbReference type="Pfam" id="PF01253">
    <property type="entry name" value="SUI1"/>
    <property type="match status" value="1"/>
</dbReference>
<dbReference type="PROSITE" id="PS51925">
    <property type="entry name" value="SWIB_MDM2"/>
    <property type="match status" value="1"/>
</dbReference>
<dbReference type="InterPro" id="IPR001950">
    <property type="entry name" value="SUI1"/>
</dbReference>
<evidence type="ECO:0000259" key="4">
    <source>
        <dbReference type="PROSITE" id="PS50296"/>
    </source>
</evidence>
<keyword evidence="7" id="KW-1185">Reference proteome</keyword>
<feature type="domain" description="SUI1" evidence="4">
    <location>
        <begin position="488"/>
        <end position="561"/>
    </location>
</feature>
<keyword evidence="2" id="KW-0963">Cytoplasm</keyword>
<feature type="region of interest" description="Disordered" evidence="3">
    <location>
        <begin position="1"/>
        <end position="20"/>
    </location>
</feature>
<dbReference type="Proteomes" id="UP000030653">
    <property type="component" value="Unassembled WGS sequence"/>
</dbReference>
<dbReference type="PROSITE" id="PS50890">
    <property type="entry name" value="PUA"/>
    <property type="match status" value="1"/>
</dbReference>
<reference evidence="6 7" key="1">
    <citation type="journal article" date="2012" name="Science">
        <title>The Paleozoic origin of enzymatic lignin decomposition reconstructed from 31 fungal genomes.</title>
        <authorList>
            <person name="Floudas D."/>
            <person name="Binder M."/>
            <person name="Riley R."/>
            <person name="Barry K."/>
            <person name="Blanchette R.A."/>
            <person name="Henrissat B."/>
            <person name="Martinez A.T."/>
            <person name="Otillar R."/>
            <person name="Spatafora J.W."/>
            <person name="Yadav J.S."/>
            <person name="Aerts A."/>
            <person name="Benoit I."/>
            <person name="Boyd A."/>
            <person name="Carlson A."/>
            <person name="Copeland A."/>
            <person name="Coutinho P.M."/>
            <person name="de Vries R.P."/>
            <person name="Ferreira P."/>
            <person name="Findley K."/>
            <person name="Foster B."/>
            <person name="Gaskell J."/>
            <person name="Glotzer D."/>
            <person name="Gorecki P."/>
            <person name="Heitman J."/>
            <person name="Hesse C."/>
            <person name="Hori C."/>
            <person name="Igarashi K."/>
            <person name="Jurgens J.A."/>
            <person name="Kallen N."/>
            <person name="Kersten P."/>
            <person name="Kohler A."/>
            <person name="Kuees U."/>
            <person name="Kumar T.K.A."/>
            <person name="Kuo A."/>
            <person name="LaButti K."/>
            <person name="Larrondo L.F."/>
            <person name="Lindquist E."/>
            <person name="Ling A."/>
            <person name="Lombard V."/>
            <person name="Lucas S."/>
            <person name="Lundell T."/>
            <person name="Martin R."/>
            <person name="McLaughlin D.J."/>
            <person name="Morgenstern I."/>
            <person name="Morin E."/>
            <person name="Murat C."/>
            <person name="Nagy L.G."/>
            <person name="Nolan M."/>
            <person name="Ohm R.A."/>
            <person name="Patyshakuliyeva A."/>
            <person name="Rokas A."/>
            <person name="Ruiz-Duenas F.J."/>
            <person name="Sabat G."/>
            <person name="Salamov A."/>
            <person name="Samejima M."/>
            <person name="Schmutz J."/>
            <person name="Slot J.C."/>
            <person name="St John F."/>
            <person name="Stenlid J."/>
            <person name="Sun H."/>
            <person name="Sun S."/>
            <person name="Syed K."/>
            <person name="Tsang A."/>
            <person name="Wiebenga A."/>
            <person name="Young D."/>
            <person name="Pisabarro A."/>
            <person name="Eastwood D.C."/>
            <person name="Martin F."/>
            <person name="Cullen D."/>
            <person name="Grigoriev I.V."/>
            <person name="Hibbett D.S."/>
        </authorList>
    </citation>
    <scope>NUCLEOTIDE SEQUENCE [LARGE SCALE GENOMIC DNA]</scope>
    <source>
        <strain evidence="6 7">DJM-731 SS1</strain>
    </source>
</reference>
<dbReference type="InterPro" id="IPR048248">
    <property type="entry name" value="PUA_eIF2d-like"/>
</dbReference>
<dbReference type="Gene3D" id="3.30.780.10">
    <property type="entry name" value="SUI1-like domain"/>
    <property type="match status" value="1"/>
</dbReference>
<dbReference type="PANTHER" id="PTHR12217:SF4">
    <property type="entry name" value="EUKARYOTIC TRANSLATION INITIATION FACTOR 2D"/>
    <property type="match status" value="1"/>
</dbReference>
<dbReference type="EMBL" id="JH795867">
    <property type="protein sequence ID" value="EJU00198.1"/>
    <property type="molecule type" value="Genomic_DNA"/>
</dbReference>
<gene>
    <name evidence="6" type="ORF">DACRYDRAFT_108945</name>
</gene>
<dbReference type="InterPro" id="IPR003121">
    <property type="entry name" value="SWIB_MDM2_domain"/>
</dbReference>
<sequence>MFKKSPSELKTSSALRNSDRRKLAGDVATAFKLAPEECDLLVPDGLQARKFKSSGGEPGTIYQSPDGEPLWFTVGKQSTTLVPTVYTLWKRPKLVSILHTPAFVVEKLSDGADLMIPGVLETAEQLPGVSKGDLVAISIIGSNVSLAIGTMAVPPSSLGKGMKGKAALILHIYEDYLWEMGSKSGPPAALPYPEPSEDLDETTSKLAALSTEDETKDALDERVPTESVETSPEESVTFGSNNEMTTPAEVDTILRTALVHAIATSLSKLPASSFPIMGTNLYSAYILPSRPSDTPADADIKHSSYKKLTKFLKTAEKDGLIKTKDVKGETWLTSVNATCPDVLQHTGYKTIADAEKKDASKKEQEKRQAARSKKDGIAITELYKPHGPSVAFFDVMSKNTDDLYNGVEVRTVLLEYVKEHSLVHPREQGFVVLDKLLQEVLLNKGEEIEFMRREDALERLRSKMQAWHSIALKEDEAPVVKKGQLAPISVVAKTRQGRRVISLVTRFELYGIEADELAEALRKACASATSVTPLPGKNAGSEVLVQGNQLKIVSDLLMERGIPKKWIQLEDTTGKK</sequence>
<feature type="region of interest" description="Disordered" evidence="3">
    <location>
        <begin position="354"/>
        <end position="373"/>
    </location>
</feature>
<dbReference type="InterPro" id="IPR015947">
    <property type="entry name" value="PUA-like_sf"/>
</dbReference>
<dbReference type="HOGENOM" id="CLU_012487_1_1_1"/>
<dbReference type="GO" id="GO:0001731">
    <property type="term" value="P:formation of translation preinitiation complex"/>
    <property type="evidence" value="ECO:0007669"/>
    <property type="project" value="InterPro"/>
</dbReference>
<evidence type="ECO:0000259" key="5">
    <source>
        <dbReference type="PROSITE" id="PS51925"/>
    </source>
</evidence>
<dbReference type="InterPro" id="IPR036885">
    <property type="entry name" value="SWIB_MDM2_dom_sf"/>
</dbReference>
<protein>
    <recommendedName>
        <fullName evidence="8">Eukaryotic translation initiation factor SUI1 family protein</fullName>
    </recommendedName>
</protein>
<dbReference type="SUPFAM" id="SSF47592">
    <property type="entry name" value="SWIB/MDM2 domain"/>
    <property type="match status" value="1"/>
</dbReference>
<feature type="region of interest" description="Disordered" evidence="3">
    <location>
        <begin position="209"/>
        <end position="243"/>
    </location>
</feature>
<dbReference type="CDD" id="cd11608">
    <property type="entry name" value="eIF2D_C"/>
    <property type="match status" value="1"/>
</dbReference>
<organism evidence="6 7">
    <name type="scientific">Dacryopinax primogenitus (strain DJM 731)</name>
    <name type="common">Brown rot fungus</name>
    <dbReference type="NCBI Taxonomy" id="1858805"/>
    <lineage>
        <taxon>Eukaryota</taxon>
        <taxon>Fungi</taxon>
        <taxon>Dikarya</taxon>
        <taxon>Basidiomycota</taxon>
        <taxon>Agaricomycotina</taxon>
        <taxon>Dacrymycetes</taxon>
        <taxon>Dacrymycetales</taxon>
        <taxon>Dacrymycetaceae</taxon>
        <taxon>Dacryopinax</taxon>
    </lineage>
</organism>
<comment type="similarity">
    <text evidence="1">Belongs to the eIF2D family.</text>
</comment>
<dbReference type="OMA" id="MFLKPYR"/>
<accession>M5G8W5</accession>
<dbReference type="InterPro" id="IPR048247">
    <property type="entry name" value="eIF2D_N"/>
</dbReference>
<dbReference type="Pfam" id="PF17832">
    <property type="entry name" value="Pre-PUA"/>
    <property type="match status" value="1"/>
</dbReference>
<dbReference type="CDD" id="cd11610">
    <property type="entry name" value="eIF2D_N"/>
    <property type="match status" value="1"/>
</dbReference>
<dbReference type="GeneID" id="63683833"/>
<name>M5G8W5_DACPD</name>
<evidence type="ECO:0000313" key="7">
    <source>
        <dbReference type="Proteomes" id="UP000030653"/>
    </source>
</evidence>
<feature type="domain" description="DM2" evidence="5">
    <location>
        <begin position="381"/>
        <end position="463"/>
    </location>
</feature>
<dbReference type="GO" id="GO:0003743">
    <property type="term" value="F:translation initiation factor activity"/>
    <property type="evidence" value="ECO:0007669"/>
    <property type="project" value="InterPro"/>
</dbReference>
<dbReference type="InterPro" id="IPR039759">
    <property type="entry name" value="eIF2D_SUI1"/>
</dbReference>
<evidence type="ECO:0000256" key="1">
    <source>
        <dbReference type="ARBA" id="ARBA00010359"/>
    </source>
</evidence>
<feature type="compositionally biased region" description="Low complexity" evidence="3">
    <location>
        <begin position="225"/>
        <end position="237"/>
    </location>
</feature>
<evidence type="ECO:0000313" key="6">
    <source>
        <dbReference type="EMBL" id="EJU00198.1"/>
    </source>
</evidence>
<dbReference type="CDD" id="cd21156">
    <property type="entry name" value="PUA_eIF2d-like"/>
    <property type="match status" value="1"/>
</dbReference>
<dbReference type="PROSITE" id="PS50296">
    <property type="entry name" value="SUI1"/>
    <property type="match status" value="1"/>
</dbReference>
<dbReference type="RefSeq" id="XP_040627095.1">
    <property type="nucleotide sequence ID" value="XM_040768771.1"/>
</dbReference>
<dbReference type="Pfam" id="PF26291">
    <property type="entry name" value="SWIB_eIF2D"/>
    <property type="match status" value="1"/>
</dbReference>
<dbReference type="Pfam" id="PF25304">
    <property type="entry name" value="WHD_eIF2D"/>
    <property type="match status" value="1"/>
</dbReference>
<dbReference type="InterPro" id="IPR039757">
    <property type="entry name" value="EIF2D"/>
</dbReference>
<dbReference type="SUPFAM" id="SSF55159">
    <property type="entry name" value="eIF1-like"/>
    <property type="match status" value="1"/>
</dbReference>
<dbReference type="Pfam" id="PF26292">
    <property type="entry name" value="PUA_elF2D"/>
    <property type="match status" value="1"/>
</dbReference>
<dbReference type="InterPro" id="IPR057429">
    <property type="entry name" value="WH_eIF2D"/>
</dbReference>
<dbReference type="PANTHER" id="PTHR12217">
    <property type="entry name" value="EUKARYOTIC TRANSLATION INITIATION FACTOR 2D"/>
    <property type="match status" value="1"/>
</dbReference>
<evidence type="ECO:0008006" key="8">
    <source>
        <dbReference type="Google" id="ProtNLM"/>
    </source>
</evidence>
<proteinExistence type="inferred from homology"/>
<dbReference type="SUPFAM" id="SSF88697">
    <property type="entry name" value="PUA domain-like"/>
    <property type="match status" value="1"/>
</dbReference>
<dbReference type="InterPro" id="IPR058886">
    <property type="entry name" value="SWIB_eIF2D"/>
</dbReference>
<dbReference type="InterPro" id="IPR041366">
    <property type="entry name" value="Pre-PUA"/>
</dbReference>
<dbReference type="Gene3D" id="1.10.245.10">
    <property type="entry name" value="SWIB/MDM2 domain"/>
    <property type="match status" value="1"/>
</dbReference>
<dbReference type="InterPro" id="IPR036877">
    <property type="entry name" value="SUI1_dom_sf"/>
</dbReference>
<dbReference type="OrthoDB" id="199771at2759"/>